<proteinExistence type="predicted"/>
<organism evidence="1 2">
    <name type="scientific">Actinokineospora spheciospongiae</name>
    <dbReference type="NCBI Taxonomy" id="909613"/>
    <lineage>
        <taxon>Bacteria</taxon>
        <taxon>Bacillati</taxon>
        <taxon>Actinomycetota</taxon>
        <taxon>Actinomycetes</taxon>
        <taxon>Pseudonocardiales</taxon>
        <taxon>Pseudonocardiaceae</taxon>
        <taxon>Actinokineospora</taxon>
    </lineage>
</organism>
<dbReference type="EMBL" id="AYXG01000139">
    <property type="protein sequence ID" value="EWC60885.1"/>
    <property type="molecule type" value="Genomic_DNA"/>
</dbReference>
<dbReference type="AlphaFoldDB" id="W7IJ64"/>
<dbReference type="STRING" id="909613.UO65_3815"/>
<dbReference type="Gene3D" id="1.10.510.10">
    <property type="entry name" value="Transferase(Phosphotransferase) domain 1"/>
    <property type="match status" value="1"/>
</dbReference>
<dbReference type="OrthoDB" id="3638028at2"/>
<dbReference type="RefSeq" id="WP_035284325.1">
    <property type="nucleotide sequence ID" value="NZ_AYXG01000139.1"/>
</dbReference>
<dbReference type="GO" id="GO:0019748">
    <property type="term" value="P:secondary metabolic process"/>
    <property type="evidence" value="ECO:0007669"/>
    <property type="project" value="InterPro"/>
</dbReference>
<evidence type="ECO:0000313" key="2">
    <source>
        <dbReference type="Proteomes" id="UP000019277"/>
    </source>
</evidence>
<accession>W7IJ64</accession>
<comment type="caution">
    <text evidence="1">The sequence shown here is derived from an EMBL/GenBank/DDBJ whole genome shotgun (WGS) entry which is preliminary data.</text>
</comment>
<dbReference type="InterPro" id="IPR011009">
    <property type="entry name" value="Kinase-like_dom_sf"/>
</dbReference>
<dbReference type="eggNOG" id="COG3570">
    <property type="taxonomic scope" value="Bacteria"/>
</dbReference>
<reference evidence="1 2" key="1">
    <citation type="journal article" date="2014" name="Genome Announc.">
        <title>Draft Genome Sequence of the Antitrypanosomally Active Sponge-Associated Bacterium Actinokineospora sp. Strain EG49.</title>
        <authorList>
            <person name="Harjes J."/>
            <person name="Ryu T."/>
            <person name="Abdelmohsen U.R."/>
            <person name="Moitinho-Silva L."/>
            <person name="Horn H."/>
            <person name="Ravasi T."/>
            <person name="Hentschel U."/>
        </authorList>
    </citation>
    <scope>NUCLEOTIDE SEQUENCE [LARGE SCALE GENOMIC DNA]</scope>
    <source>
        <strain evidence="1 2">EG49</strain>
    </source>
</reference>
<keyword evidence="2" id="KW-1185">Reference proteome</keyword>
<sequence>MSSSFRLDLPEVLVASYRRSGEAGSAWISGLPGLVAESLERWGVVPDGPVASGEASLVVPVRDADGRRAALKFQMPKEESAAAIAGLAAWGGRGIVRLLDHDPASTTMLLERLDGSRTLEQVEDDEAAMGVLAGIFTRLHSVPAPDGLPSLGDVARRAVEQVPEAERALPDADDRRLLRTCASAVAELLDEPGDRLLHWDLHCGNVLAGDREPWLAIDPEPLVGDPGFDLMPAIDSGWDAVVATGAPDLVVRRRFDTLTDGLGLDRGRAAGWTLGRVLQNSLWDIEDGRTRLAPGQVTVAHAVLGR</sequence>
<protein>
    <recommendedName>
        <fullName evidence="3">Streptomycin 6-kinase</fullName>
    </recommendedName>
</protein>
<dbReference type="Proteomes" id="UP000019277">
    <property type="component" value="Unassembled WGS sequence"/>
</dbReference>
<dbReference type="PATRIC" id="fig|909613.9.peg.3816"/>
<dbReference type="GO" id="GO:0016773">
    <property type="term" value="F:phosphotransferase activity, alcohol group as acceptor"/>
    <property type="evidence" value="ECO:0007669"/>
    <property type="project" value="InterPro"/>
</dbReference>
<dbReference type="Pfam" id="PF04655">
    <property type="entry name" value="APH_6_hur"/>
    <property type="match status" value="1"/>
</dbReference>
<dbReference type="InterPro" id="IPR006748">
    <property type="entry name" value="NH2Glyco/OHUrea_AB-resist_kin"/>
</dbReference>
<gene>
    <name evidence="1" type="ORF">UO65_3815</name>
</gene>
<evidence type="ECO:0008006" key="3">
    <source>
        <dbReference type="Google" id="ProtNLM"/>
    </source>
</evidence>
<evidence type="ECO:0000313" key="1">
    <source>
        <dbReference type="EMBL" id="EWC60885.1"/>
    </source>
</evidence>
<dbReference type="SUPFAM" id="SSF56112">
    <property type="entry name" value="Protein kinase-like (PK-like)"/>
    <property type="match status" value="1"/>
</dbReference>
<name>W7IJ64_9PSEU</name>